<dbReference type="Gene3D" id="3.40.50.1820">
    <property type="entry name" value="alpha/beta hydrolase"/>
    <property type="match status" value="1"/>
</dbReference>
<dbReference type="HOGENOM" id="CLU_1358224_0_0_10"/>
<dbReference type="Proteomes" id="UP000014207">
    <property type="component" value="Unassembled WGS sequence"/>
</dbReference>
<reference evidence="4 5" key="1">
    <citation type="submission" date="2013-04" db="EMBL/GenBank/DDBJ databases">
        <title>The Genome Sequence of Bacteroides thetaiotaomicron dnLKV9.</title>
        <authorList>
            <consortium name="The Broad Institute Genomics Platform"/>
            <consortium name="The Broad Institute Genome Sequencing Center for Infectious Disease"/>
            <person name="Earl A."/>
            <person name="Xavier R."/>
            <person name="Kuhn K."/>
            <person name="Stappenbeck T."/>
            <person name="Walker B."/>
            <person name="Young S."/>
            <person name="Zeng Q."/>
            <person name="Gargeya S."/>
            <person name="Fitzgerald M."/>
            <person name="Haas B."/>
            <person name="Abouelleil A."/>
            <person name="Allen A.W."/>
            <person name="Alvarado L."/>
            <person name="Arachchi H.M."/>
            <person name="Berlin A.M."/>
            <person name="Chapman S.B."/>
            <person name="Gainer-Dewar J."/>
            <person name="Goldberg J."/>
            <person name="Griggs A."/>
            <person name="Gujja S."/>
            <person name="Hansen M."/>
            <person name="Howarth C."/>
            <person name="Imamovic A."/>
            <person name="Ireland A."/>
            <person name="Larimer J."/>
            <person name="McCowan C."/>
            <person name="Murphy C."/>
            <person name="Pearson M."/>
            <person name="Poon T.W."/>
            <person name="Priest M."/>
            <person name="Roberts A."/>
            <person name="Saif S."/>
            <person name="Shea T."/>
            <person name="Sisk P."/>
            <person name="Sykes S."/>
            <person name="Wortman J."/>
            <person name="Nusbaum C."/>
            <person name="Birren B."/>
        </authorList>
    </citation>
    <scope>NUCLEOTIDE SEQUENCE [LARGE SCALE GENOMIC DNA]</scope>
    <source>
        <strain evidence="5">dnLKV9</strain>
    </source>
</reference>
<dbReference type="SUPFAM" id="SSF53474">
    <property type="entry name" value="alpha/beta-Hydrolases"/>
    <property type="match status" value="1"/>
</dbReference>
<keyword evidence="3" id="KW-0378">Hydrolase</keyword>
<evidence type="ECO:0000256" key="1">
    <source>
        <dbReference type="ARBA" id="ARBA00022670"/>
    </source>
</evidence>
<evidence type="ECO:0000313" key="5">
    <source>
        <dbReference type="Proteomes" id="UP000014207"/>
    </source>
</evidence>
<evidence type="ECO:0000256" key="3">
    <source>
        <dbReference type="ARBA" id="ARBA00022801"/>
    </source>
</evidence>
<accession>R9GYK1</accession>
<keyword evidence="1" id="KW-0645">Protease</keyword>
<dbReference type="AlphaFoldDB" id="R9GYK1"/>
<comment type="caution">
    <text evidence="4">The sequence shown here is derived from an EMBL/GenBank/DDBJ whole genome shotgun (WGS) entry which is preliminary data.</text>
</comment>
<dbReference type="GO" id="GO:0006508">
    <property type="term" value="P:proteolysis"/>
    <property type="evidence" value="ECO:0007669"/>
    <property type="project" value="UniProtKB-KW"/>
</dbReference>
<dbReference type="PATRIC" id="fig|1235785.3.peg.4788"/>
<dbReference type="EMBL" id="ASSM01000019">
    <property type="protein sequence ID" value="EOR96836.1"/>
    <property type="molecule type" value="Genomic_DNA"/>
</dbReference>
<dbReference type="InterPro" id="IPR008761">
    <property type="entry name" value="Peptidase_S37"/>
</dbReference>
<proteinExistence type="predicted"/>
<dbReference type="InterPro" id="IPR029058">
    <property type="entry name" value="AB_hydrolase_fold"/>
</dbReference>
<sequence length="201" mass="22797">MKHIRIPLFVWFSIVLLIAVAPVSLSAQESFIQKIEKNKSVSGIKLLDTSRFPEKYVMYLTQPLDHRHPEKGSFRQRVIVGHVGYDRPTVIVTEGYGAGYALRPTYREELSELFDANMIFVEHRYFLESTPEPCDWQYLTAENSAEDLHAVTTAFKTLYPGKWISTGISKGGQTSLLIIPCFLPRRCGCFRALCCSSLLCA</sequence>
<dbReference type="Pfam" id="PF05576">
    <property type="entry name" value="Peptidase_S37"/>
    <property type="match status" value="1"/>
</dbReference>
<name>R9GYK1_BACT4</name>
<evidence type="ECO:0000313" key="4">
    <source>
        <dbReference type="EMBL" id="EOR96836.1"/>
    </source>
</evidence>
<dbReference type="GO" id="GO:0008239">
    <property type="term" value="F:dipeptidyl-peptidase activity"/>
    <property type="evidence" value="ECO:0007669"/>
    <property type="project" value="TreeGrafter"/>
</dbReference>
<protein>
    <recommendedName>
        <fullName evidence="6">Xaa-Pro dipeptidyl-peptidase-like domain-containing protein</fullName>
    </recommendedName>
</protein>
<keyword evidence="2" id="KW-0732">Signal</keyword>
<gene>
    <name evidence="4" type="ORF">C799_04758</name>
</gene>
<dbReference type="PANTHER" id="PTHR11010:SF38">
    <property type="entry name" value="LYSOSOMAL PRO-X CARBOXYPEPTIDASE"/>
    <property type="match status" value="1"/>
</dbReference>
<evidence type="ECO:0000256" key="2">
    <source>
        <dbReference type="ARBA" id="ARBA00022729"/>
    </source>
</evidence>
<evidence type="ECO:0008006" key="6">
    <source>
        <dbReference type="Google" id="ProtNLM"/>
    </source>
</evidence>
<dbReference type="ESTHER" id="bacth-BT2436">
    <property type="family name" value="Peptidase_S37"/>
</dbReference>
<dbReference type="PANTHER" id="PTHR11010">
    <property type="entry name" value="PROTEASE S28 PRO-X CARBOXYPEPTIDASE-RELATED"/>
    <property type="match status" value="1"/>
</dbReference>
<organism evidence="4 5">
    <name type="scientific">Bacteroides thetaiotaomicron dnLKV9</name>
    <dbReference type="NCBI Taxonomy" id="1235785"/>
    <lineage>
        <taxon>Bacteria</taxon>
        <taxon>Pseudomonadati</taxon>
        <taxon>Bacteroidota</taxon>
        <taxon>Bacteroidia</taxon>
        <taxon>Bacteroidales</taxon>
        <taxon>Bacteroidaceae</taxon>
        <taxon>Bacteroides</taxon>
    </lineage>
</organism>